<dbReference type="Proteomes" id="UP001374535">
    <property type="component" value="Chromosome 11"/>
</dbReference>
<proteinExistence type="predicted"/>
<evidence type="ECO:0000313" key="1">
    <source>
        <dbReference type="EMBL" id="WVY91165.1"/>
    </source>
</evidence>
<protein>
    <submittedName>
        <fullName evidence="1">Uncharacterized protein</fullName>
    </submittedName>
</protein>
<reference evidence="1 2" key="1">
    <citation type="journal article" date="2023" name="Life. Sci Alliance">
        <title>Evolutionary insights into 3D genome organization and epigenetic landscape of Vigna mungo.</title>
        <authorList>
            <person name="Junaid A."/>
            <person name="Singh B."/>
            <person name="Bhatia S."/>
        </authorList>
    </citation>
    <scope>NUCLEOTIDE SEQUENCE [LARGE SCALE GENOMIC DNA]</scope>
    <source>
        <strain evidence="1">Urdbean</strain>
    </source>
</reference>
<name>A0AAQ3RGU4_VIGMU</name>
<keyword evidence="2" id="KW-1185">Reference proteome</keyword>
<evidence type="ECO:0000313" key="2">
    <source>
        <dbReference type="Proteomes" id="UP001374535"/>
    </source>
</evidence>
<accession>A0AAQ3RGU4</accession>
<dbReference type="AlphaFoldDB" id="A0AAQ3RGU4"/>
<organism evidence="1 2">
    <name type="scientific">Vigna mungo</name>
    <name type="common">Black gram</name>
    <name type="synonym">Phaseolus mungo</name>
    <dbReference type="NCBI Taxonomy" id="3915"/>
    <lineage>
        <taxon>Eukaryota</taxon>
        <taxon>Viridiplantae</taxon>
        <taxon>Streptophyta</taxon>
        <taxon>Embryophyta</taxon>
        <taxon>Tracheophyta</taxon>
        <taxon>Spermatophyta</taxon>
        <taxon>Magnoliopsida</taxon>
        <taxon>eudicotyledons</taxon>
        <taxon>Gunneridae</taxon>
        <taxon>Pentapetalae</taxon>
        <taxon>rosids</taxon>
        <taxon>fabids</taxon>
        <taxon>Fabales</taxon>
        <taxon>Fabaceae</taxon>
        <taxon>Papilionoideae</taxon>
        <taxon>50 kb inversion clade</taxon>
        <taxon>NPAAA clade</taxon>
        <taxon>indigoferoid/millettioid clade</taxon>
        <taxon>Phaseoleae</taxon>
        <taxon>Vigna</taxon>
    </lineage>
</organism>
<gene>
    <name evidence="1" type="ORF">V8G54_036679</name>
</gene>
<dbReference type="EMBL" id="CP144690">
    <property type="protein sequence ID" value="WVY91165.1"/>
    <property type="molecule type" value="Genomic_DNA"/>
</dbReference>
<sequence>MQNNDIVCEKKLASVPYILDRNRPSSFYGQGLHRFWKHKASFFFMKTNTKYMSINYGLPSNPKVTTNQDLKLPYFNCIFTNISPKSFLKAAKAKLFCKLISLFTNSSCTSDMFTGPTYI</sequence>